<evidence type="ECO:0000256" key="4">
    <source>
        <dbReference type="ARBA" id="ARBA00022670"/>
    </source>
</evidence>
<evidence type="ECO:0000256" key="15">
    <source>
        <dbReference type="PIRSR" id="PIRSR006404-1"/>
    </source>
</evidence>
<feature type="transmembrane region" description="Helical" evidence="14">
    <location>
        <begin position="135"/>
        <end position="156"/>
    </location>
</feature>
<dbReference type="PROSITE" id="PS51371">
    <property type="entry name" value="CBS"/>
    <property type="match status" value="1"/>
</dbReference>
<evidence type="ECO:0000256" key="10">
    <source>
        <dbReference type="ARBA" id="ARBA00022989"/>
    </source>
</evidence>
<comment type="similarity">
    <text evidence="2 14">Belongs to the peptidase M50B family.</text>
</comment>
<keyword evidence="6 14" id="KW-0479">Metal-binding</keyword>
<dbReference type="InterPro" id="IPR016483">
    <property type="entry name" value="UCP006404_Pept_M50_CBS"/>
</dbReference>
<dbReference type="GO" id="GO:0006508">
    <property type="term" value="P:proteolysis"/>
    <property type="evidence" value="ECO:0007669"/>
    <property type="project" value="UniProtKB-KW"/>
</dbReference>
<evidence type="ECO:0000256" key="7">
    <source>
        <dbReference type="ARBA" id="ARBA00022737"/>
    </source>
</evidence>
<dbReference type="Pfam" id="PF02163">
    <property type="entry name" value="Peptidase_M50"/>
    <property type="match status" value="2"/>
</dbReference>
<keyword evidence="12 17" id="KW-0129">CBS domain</keyword>
<evidence type="ECO:0000256" key="12">
    <source>
        <dbReference type="ARBA" id="ARBA00023122"/>
    </source>
</evidence>
<dbReference type="Gene3D" id="3.10.580.10">
    <property type="entry name" value="CBS-domain"/>
    <property type="match status" value="1"/>
</dbReference>
<dbReference type="SMART" id="SM00116">
    <property type="entry name" value="CBS"/>
    <property type="match status" value="2"/>
</dbReference>
<evidence type="ECO:0000256" key="5">
    <source>
        <dbReference type="ARBA" id="ARBA00022692"/>
    </source>
</evidence>
<dbReference type="InterPro" id="IPR000644">
    <property type="entry name" value="CBS_dom"/>
</dbReference>
<accession>A0A538T0Q1</accession>
<feature type="binding site" evidence="16">
    <location>
        <position position="63"/>
    </location>
    <ligand>
        <name>Zn(2+)</name>
        <dbReference type="ChEBI" id="CHEBI:29105"/>
        <note>catalytic</note>
    </ligand>
</feature>
<comment type="caution">
    <text evidence="19">The sequence shown here is derived from an EMBL/GenBank/DDBJ whole genome shotgun (WGS) entry which is preliminary data.</text>
</comment>
<dbReference type="Pfam" id="PF00571">
    <property type="entry name" value="CBS"/>
    <property type="match status" value="2"/>
</dbReference>
<feature type="binding site" evidence="16">
    <location>
        <position position="159"/>
    </location>
    <ligand>
        <name>Zn(2+)</name>
        <dbReference type="ChEBI" id="CHEBI:29105"/>
        <note>catalytic</note>
    </ligand>
</feature>
<evidence type="ECO:0000256" key="14">
    <source>
        <dbReference type="PIRNR" id="PIRNR006404"/>
    </source>
</evidence>
<evidence type="ECO:0000256" key="13">
    <source>
        <dbReference type="ARBA" id="ARBA00023136"/>
    </source>
</evidence>
<dbReference type="EMBL" id="VBOS01000130">
    <property type="protein sequence ID" value="TMQ57220.1"/>
    <property type="molecule type" value="Genomic_DNA"/>
</dbReference>
<feature type="transmembrane region" description="Helical" evidence="14">
    <location>
        <begin position="12"/>
        <end position="30"/>
    </location>
</feature>
<evidence type="ECO:0000256" key="8">
    <source>
        <dbReference type="ARBA" id="ARBA00022801"/>
    </source>
</evidence>
<proteinExistence type="inferred from homology"/>
<comment type="cofactor">
    <cofactor evidence="14 16">
        <name>Zn(2+)</name>
        <dbReference type="ChEBI" id="CHEBI:29105"/>
    </cofactor>
    <text evidence="14 16">Binds 1 zinc ion per subunit.</text>
</comment>
<evidence type="ECO:0000256" key="2">
    <source>
        <dbReference type="ARBA" id="ARBA00007931"/>
    </source>
</evidence>
<feature type="transmembrane region" description="Helical" evidence="14">
    <location>
        <begin position="203"/>
        <end position="222"/>
    </location>
</feature>
<evidence type="ECO:0000256" key="6">
    <source>
        <dbReference type="ARBA" id="ARBA00022723"/>
    </source>
</evidence>
<feature type="transmembrane region" description="Helical" evidence="14">
    <location>
        <begin position="177"/>
        <end position="197"/>
    </location>
</feature>
<dbReference type="PANTHER" id="PTHR39188">
    <property type="entry name" value="MEMBRANE-ASSOCIATED ZINC METALLOPROTEASE M50B"/>
    <property type="match status" value="1"/>
</dbReference>
<name>A0A538T0Q1_UNCEI</name>
<evidence type="ECO:0000256" key="11">
    <source>
        <dbReference type="ARBA" id="ARBA00023049"/>
    </source>
</evidence>
<keyword evidence="9 14" id="KW-0862">Zinc</keyword>
<dbReference type="GO" id="GO:0046872">
    <property type="term" value="F:metal ion binding"/>
    <property type="evidence" value="ECO:0007669"/>
    <property type="project" value="UniProtKB-UniRule"/>
</dbReference>
<evidence type="ECO:0000256" key="3">
    <source>
        <dbReference type="ARBA" id="ARBA00022475"/>
    </source>
</evidence>
<feature type="domain" description="CBS" evidence="18">
    <location>
        <begin position="299"/>
        <end position="354"/>
    </location>
</feature>
<evidence type="ECO:0000313" key="19">
    <source>
        <dbReference type="EMBL" id="TMQ57220.1"/>
    </source>
</evidence>
<keyword evidence="11 14" id="KW-0482">Metalloprotease</keyword>
<evidence type="ECO:0000256" key="9">
    <source>
        <dbReference type="ARBA" id="ARBA00022833"/>
    </source>
</evidence>
<dbReference type="PANTHER" id="PTHR39188:SF3">
    <property type="entry name" value="STAGE IV SPORULATION PROTEIN FB"/>
    <property type="match status" value="1"/>
</dbReference>
<feature type="transmembrane region" description="Helical" evidence="14">
    <location>
        <begin position="42"/>
        <end position="61"/>
    </location>
</feature>
<evidence type="ECO:0000256" key="16">
    <source>
        <dbReference type="PIRSR" id="PIRSR006404-2"/>
    </source>
</evidence>
<keyword evidence="3 14" id="KW-1003">Cell membrane</keyword>
<gene>
    <name evidence="19" type="ORF">E6K72_03855</name>
</gene>
<dbReference type="InterPro" id="IPR046342">
    <property type="entry name" value="CBS_dom_sf"/>
</dbReference>
<dbReference type="Proteomes" id="UP000317716">
    <property type="component" value="Unassembled WGS sequence"/>
</dbReference>
<keyword evidence="10 14" id="KW-1133">Transmembrane helix</keyword>
<feature type="binding site" evidence="16">
    <location>
        <position position="59"/>
    </location>
    <ligand>
        <name>Zn(2+)</name>
        <dbReference type="ChEBI" id="CHEBI:29105"/>
        <note>catalytic</note>
    </ligand>
</feature>
<dbReference type="InterPro" id="IPR008915">
    <property type="entry name" value="Peptidase_M50"/>
</dbReference>
<keyword evidence="4 14" id="KW-0645">Protease</keyword>
<organism evidence="19 20">
    <name type="scientific">Eiseniibacteriota bacterium</name>
    <dbReference type="NCBI Taxonomy" id="2212470"/>
    <lineage>
        <taxon>Bacteria</taxon>
        <taxon>Candidatus Eiseniibacteriota</taxon>
    </lineage>
</organism>
<keyword evidence="13 14" id="KW-0472">Membrane</keyword>
<feature type="transmembrane region" description="Helical" evidence="14">
    <location>
        <begin position="99"/>
        <end position="123"/>
    </location>
</feature>
<sequence>MRWSFSIGRIAGIPVRLHVTFLVFVAWMAVSEGITSGDTRRALSTLAFLLLVFSCVVLHELGHALAARGFGIRTQDIVLLPIGGVARLERMPEKPSQELVVALAGPLVNVVIVALLTVVPPLLGRPLAGATFGSGVLGSLLFVNKAMIAFNLIPAFPMDGGRVLRALLAMGMPFAKATRVASIVGQALALGLAAVGLFGHNNILIFIALFVFLAAGEERAIVETRSSLSGVPVRDAMLTDFLTLDVEDSLQRAVDYLIAGSQADFPVLEGEVPIGTLGRGDLILALQNQGVGVRAGDVVRRDPAAAAPGEPLEGVLQRMRERGRTALPVLENGRVVGLITLENISDLLVVNAALRKHAGAA</sequence>
<dbReference type="CDD" id="cd06164">
    <property type="entry name" value="S2P-M50_SpoIVFB_CBS"/>
    <property type="match status" value="1"/>
</dbReference>
<keyword evidence="5 14" id="KW-0812">Transmembrane</keyword>
<evidence type="ECO:0000259" key="18">
    <source>
        <dbReference type="PROSITE" id="PS51371"/>
    </source>
</evidence>
<feature type="active site" evidence="15">
    <location>
        <position position="60"/>
    </location>
</feature>
<dbReference type="PIRSF" id="PIRSF006404">
    <property type="entry name" value="UCP006404_Pept_M50_CBS"/>
    <property type="match status" value="1"/>
</dbReference>
<dbReference type="GO" id="GO:0008237">
    <property type="term" value="F:metallopeptidase activity"/>
    <property type="evidence" value="ECO:0007669"/>
    <property type="project" value="UniProtKB-UniRule"/>
</dbReference>
<reference evidence="19 20" key="1">
    <citation type="journal article" date="2019" name="Nat. Microbiol.">
        <title>Mediterranean grassland soil C-N compound turnover is dependent on rainfall and depth, and is mediated by genomically divergent microorganisms.</title>
        <authorList>
            <person name="Diamond S."/>
            <person name="Andeer P.F."/>
            <person name="Li Z."/>
            <person name="Crits-Christoph A."/>
            <person name="Burstein D."/>
            <person name="Anantharaman K."/>
            <person name="Lane K.R."/>
            <person name="Thomas B.C."/>
            <person name="Pan C."/>
            <person name="Northen T.R."/>
            <person name="Banfield J.F."/>
        </authorList>
    </citation>
    <scope>NUCLEOTIDE SEQUENCE [LARGE SCALE GENOMIC DNA]</scope>
    <source>
        <strain evidence="19">WS_2</strain>
    </source>
</reference>
<evidence type="ECO:0000256" key="17">
    <source>
        <dbReference type="PROSITE-ProRule" id="PRU00703"/>
    </source>
</evidence>
<keyword evidence="7" id="KW-0677">Repeat</keyword>
<protein>
    <recommendedName>
        <fullName evidence="14">Zinc metalloprotease</fullName>
    </recommendedName>
</protein>
<comment type="subcellular location">
    <subcellularLocation>
        <location evidence="1 14">Cell membrane</location>
        <topology evidence="1 14">Multi-pass membrane protein</topology>
    </subcellularLocation>
</comment>
<evidence type="ECO:0000313" key="20">
    <source>
        <dbReference type="Proteomes" id="UP000317716"/>
    </source>
</evidence>
<keyword evidence="8 14" id="KW-0378">Hydrolase</keyword>
<dbReference type="AlphaFoldDB" id="A0A538T0Q1"/>
<evidence type="ECO:0000256" key="1">
    <source>
        <dbReference type="ARBA" id="ARBA00004651"/>
    </source>
</evidence>
<dbReference type="SUPFAM" id="SSF54631">
    <property type="entry name" value="CBS-domain pair"/>
    <property type="match status" value="1"/>
</dbReference>
<dbReference type="GO" id="GO:0005886">
    <property type="term" value="C:plasma membrane"/>
    <property type="evidence" value="ECO:0007669"/>
    <property type="project" value="UniProtKB-SubCell"/>
</dbReference>